<dbReference type="HOGENOM" id="CLU_088072_1_0_1"/>
<sequence>MASSMSDGSLSSSRQKKASPVPYRVGPLEYQPAVMCRCRPPAKAVRWISWSVDNPGRGCDFWVWCDEPTSNFIKELLNDLHDVVTSLRRKNEGLEEVVAQSRAHGEQQRKEVEDVRNVIAVKNEEIRILKVMNQKLVLELRHTLMLCQM</sequence>
<name>A0A0E0JSH5_ORYPU</name>
<organism evidence="2">
    <name type="scientific">Oryza punctata</name>
    <name type="common">Red rice</name>
    <dbReference type="NCBI Taxonomy" id="4537"/>
    <lineage>
        <taxon>Eukaryota</taxon>
        <taxon>Viridiplantae</taxon>
        <taxon>Streptophyta</taxon>
        <taxon>Embryophyta</taxon>
        <taxon>Tracheophyta</taxon>
        <taxon>Spermatophyta</taxon>
        <taxon>Magnoliopsida</taxon>
        <taxon>Liliopsida</taxon>
        <taxon>Poales</taxon>
        <taxon>Poaceae</taxon>
        <taxon>BOP clade</taxon>
        <taxon>Oryzoideae</taxon>
        <taxon>Oryzeae</taxon>
        <taxon>Oryzinae</taxon>
        <taxon>Oryza</taxon>
    </lineage>
</organism>
<evidence type="ECO:0000256" key="1">
    <source>
        <dbReference type="SAM" id="MobiDB-lite"/>
    </source>
</evidence>
<reference evidence="2" key="1">
    <citation type="submission" date="2015-04" db="UniProtKB">
        <authorList>
            <consortium name="EnsemblPlants"/>
        </authorList>
    </citation>
    <scope>IDENTIFICATION</scope>
</reference>
<protein>
    <submittedName>
        <fullName evidence="2">Uncharacterized protein</fullName>
    </submittedName>
</protein>
<dbReference type="Proteomes" id="UP000026962">
    <property type="component" value="Chromosome 1"/>
</dbReference>
<proteinExistence type="predicted"/>
<dbReference type="OMA" id="GGCDFWV"/>
<dbReference type="STRING" id="4537.A0A0E0JSH5"/>
<dbReference type="Gramene" id="OPUNC01G39930.1">
    <property type="protein sequence ID" value="OPUNC01G39930.1"/>
    <property type="gene ID" value="OPUNC01G39930"/>
</dbReference>
<evidence type="ECO:0000313" key="2">
    <source>
        <dbReference type="EnsemblPlants" id="OPUNC01G39930.1"/>
    </source>
</evidence>
<keyword evidence="3" id="KW-1185">Reference proteome</keyword>
<dbReference type="AlphaFoldDB" id="A0A0E0JSH5"/>
<dbReference type="EnsemblPlants" id="OPUNC01G39930.1">
    <property type="protein sequence ID" value="OPUNC01G39930.1"/>
    <property type="gene ID" value="OPUNC01G39930"/>
</dbReference>
<feature type="compositionally biased region" description="Low complexity" evidence="1">
    <location>
        <begin position="1"/>
        <end position="13"/>
    </location>
</feature>
<feature type="region of interest" description="Disordered" evidence="1">
    <location>
        <begin position="1"/>
        <end position="22"/>
    </location>
</feature>
<dbReference type="eggNOG" id="ENOG502SYKP">
    <property type="taxonomic scope" value="Eukaryota"/>
</dbReference>
<reference evidence="2" key="2">
    <citation type="submission" date="2018-05" db="EMBL/GenBank/DDBJ databases">
        <title>OpunRS2 (Oryza punctata Reference Sequence Version 2).</title>
        <authorList>
            <person name="Zhang J."/>
            <person name="Kudrna D."/>
            <person name="Lee S."/>
            <person name="Talag J."/>
            <person name="Welchert J."/>
            <person name="Wing R.A."/>
        </authorList>
    </citation>
    <scope>NUCLEOTIDE SEQUENCE [LARGE SCALE GENOMIC DNA]</scope>
</reference>
<evidence type="ECO:0000313" key="3">
    <source>
        <dbReference type="Proteomes" id="UP000026962"/>
    </source>
</evidence>
<accession>A0A0E0JSH5</accession>